<dbReference type="Proteomes" id="UP000248314">
    <property type="component" value="Unassembled WGS sequence"/>
</dbReference>
<name>A0A318I0S7_9BACT</name>
<comment type="caution">
    <text evidence="2">The sequence shown here is derived from an EMBL/GenBank/DDBJ whole genome shotgun (WGS) entry which is preliminary data.</text>
</comment>
<dbReference type="RefSeq" id="WP_146210581.1">
    <property type="nucleotide sequence ID" value="NZ_BAIZ01000002.1"/>
</dbReference>
<feature type="signal peptide" evidence="1">
    <location>
        <begin position="1"/>
        <end position="25"/>
    </location>
</feature>
<organism evidence="2 3">
    <name type="scientific">Hoylesella shahii DSM 15611 = JCM 12083</name>
    <dbReference type="NCBI Taxonomy" id="1122991"/>
    <lineage>
        <taxon>Bacteria</taxon>
        <taxon>Pseudomonadati</taxon>
        <taxon>Bacteroidota</taxon>
        <taxon>Bacteroidia</taxon>
        <taxon>Bacteroidales</taxon>
        <taxon>Prevotellaceae</taxon>
        <taxon>Hoylesella</taxon>
    </lineage>
</organism>
<evidence type="ECO:0008006" key="4">
    <source>
        <dbReference type="Google" id="ProtNLM"/>
    </source>
</evidence>
<protein>
    <recommendedName>
        <fullName evidence="4">DUF4843 domain-containing protein</fullName>
    </recommendedName>
</protein>
<gene>
    <name evidence="2" type="ORF">EJ73_00424</name>
</gene>
<keyword evidence="3" id="KW-1185">Reference proteome</keyword>
<dbReference type="EMBL" id="QJJX01000003">
    <property type="protein sequence ID" value="PXX24182.1"/>
    <property type="molecule type" value="Genomic_DNA"/>
</dbReference>
<accession>A0A318I0S7</accession>
<evidence type="ECO:0000313" key="3">
    <source>
        <dbReference type="Proteomes" id="UP000248314"/>
    </source>
</evidence>
<keyword evidence="1" id="KW-0732">Signal</keyword>
<evidence type="ECO:0000313" key="2">
    <source>
        <dbReference type="EMBL" id="PXX24182.1"/>
    </source>
</evidence>
<dbReference type="OrthoDB" id="1062397at2"/>
<dbReference type="PROSITE" id="PS51257">
    <property type="entry name" value="PROKAR_LIPOPROTEIN"/>
    <property type="match status" value="1"/>
</dbReference>
<sequence length="275" mass="30158">MKSIKSKITGMLVCASLLMCGCVESYEYEAASLSGEGNAFIVGNAITTLGFKPGDALTFSVTIQRPDSSEAGTVHLSTTSKIVTLPEGINFAKGEKSKTVTLSFQSQEATTDTVKISVAPADASNYGVTSATYILKHYKVRHVDYVSGWFEKTWNNLEILEAGNGNFSLSIPLNDANNNAFLPIEIVKHTDGKVFVRPQDVYASRSNKGDILMLRVVGNWTGDASRLYNDADIANASTYAGNYNANDDAFELNFAWYAPNYGWWGWNEEKLYFLD</sequence>
<proteinExistence type="predicted"/>
<reference evidence="2 3" key="1">
    <citation type="submission" date="2018-05" db="EMBL/GenBank/DDBJ databases">
        <title>Genomic Encyclopedia of Type Strains, Phase I: the one thousand microbial genomes (KMG-I) project.</title>
        <authorList>
            <person name="Kyrpides N."/>
        </authorList>
    </citation>
    <scope>NUCLEOTIDE SEQUENCE [LARGE SCALE GENOMIC DNA]</scope>
    <source>
        <strain evidence="2 3">DSM 15611</strain>
    </source>
</reference>
<dbReference type="AlphaFoldDB" id="A0A318I0S7"/>
<evidence type="ECO:0000256" key="1">
    <source>
        <dbReference type="SAM" id="SignalP"/>
    </source>
</evidence>
<dbReference type="STRING" id="1122991.GCA_000613445_03157"/>
<feature type="chain" id="PRO_5016323717" description="DUF4843 domain-containing protein" evidence="1">
    <location>
        <begin position="26"/>
        <end position="275"/>
    </location>
</feature>